<organism evidence="4 5">
    <name type="scientific">Acrobeloides nanus</name>
    <dbReference type="NCBI Taxonomy" id="290746"/>
    <lineage>
        <taxon>Eukaryota</taxon>
        <taxon>Metazoa</taxon>
        <taxon>Ecdysozoa</taxon>
        <taxon>Nematoda</taxon>
        <taxon>Chromadorea</taxon>
        <taxon>Rhabditida</taxon>
        <taxon>Tylenchina</taxon>
        <taxon>Cephalobomorpha</taxon>
        <taxon>Cephaloboidea</taxon>
        <taxon>Cephalobidae</taxon>
        <taxon>Acrobeloides</taxon>
    </lineage>
</organism>
<comment type="similarity">
    <text evidence="3">Belongs to the short-chain dehydrogenases/reductases (SDR) family.</text>
</comment>
<dbReference type="PRINTS" id="PR00081">
    <property type="entry name" value="GDHRDH"/>
</dbReference>
<reference evidence="5" key="1">
    <citation type="submission" date="2022-11" db="UniProtKB">
        <authorList>
            <consortium name="WormBaseParasite"/>
        </authorList>
    </citation>
    <scope>IDENTIFICATION</scope>
</reference>
<dbReference type="AlphaFoldDB" id="A0A914CHR2"/>
<dbReference type="Gene3D" id="3.40.50.720">
    <property type="entry name" value="NAD(P)-binding Rossmann-like Domain"/>
    <property type="match status" value="1"/>
</dbReference>
<evidence type="ECO:0000256" key="1">
    <source>
        <dbReference type="ARBA" id="ARBA00022857"/>
    </source>
</evidence>
<evidence type="ECO:0000313" key="5">
    <source>
        <dbReference type="WBParaSite" id="ACRNAN_scaffold10808.g26582.t1"/>
    </source>
</evidence>
<dbReference type="PROSITE" id="PS00061">
    <property type="entry name" value="ADH_SHORT"/>
    <property type="match status" value="1"/>
</dbReference>
<dbReference type="Proteomes" id="UP000887540">
    <property type="component" value="Unplaced"/>
</dbReference>
<keyword evidence="4" id="KW-1185">Reference proteome</keyword>
<dbReference type="PANTHER" id="PTHR43544:SF7">
    <property type="entry name" value="NADB-LER2"/>
    <property type="match status" value="1"/>
</dbReference>
<accession>A0A914CHR2</accession>
<evidence type="ECO:0000256" key="2">
    <source>
        <dbReference type="ARBA" id="ARBA00023002"/>
    </source>
</evidence>
<dbReference type="Pfam" id="PF00106">
    <property type="entry name" value="adh_short"/>
    <property type="match status" value="1"/>
</dbReference>
<dbReference type="GO" id="GO:0016491">
    <property type="term" value="F:oxidoreductase activity"/>
    <property type="evidence" value="ECO:0007669"/>
    <property type="project" value="UniProtKB-KW"/>
</dbReference>
<evidence type="ECO:0000313" key="4">
    <source>
        <dbReference type="Proteomes" id="UP000887540"/>
    </source>
</evidence>
<dbReference type="WBParaSite" id="ACRNAN_scaffold10808.g26582.t1">
    <property type="protein sequence ID" value="ACRNAN_scaffold10808.g26582.t1"/>
    <property type="gene ID" value="ACRNAN_scaffold10808.g26582"/>
</dbReference>
<dbReference type="GO" id="GO:0005737">
    <property type="term" value="C:cytoplasm"/>
    <property type="evidence" value="ECO:0007669"/>
    <property type="project" value="TreeGrafter"/>
</dbReference>
<evidence type="ECO:0000256" key="3">
    <source>
        <dbReference type="RuleBase" id="RU000363"/>
    </source>
</evidence>
<dbReference type="PRINTS" id="PR00080">
    <property type="entry name" value="SDRFAMILY"/>
</dbReference>
<dbReference type="SUPFAM" id="SSF51735">
    <property type="entry name" value="NAD(P)-binding Rossmann-fold domains"/>
    <property type="match status" value="1"/>
</dbReference>
<proteinExistence type="inferred from homology"/>
<dbReference type="CDD" id="cd05325">
    <property type="entry name" value="carb_red_sniffer_like_SDR_c"/>
    <property type="match status" value="1"/>
</dbReference>
<name>A0A914CHR2_9BILA</name>
<dbReference type="InterPro" id="IPR051468">
    <property type="entry name" value="Fungal_SecMetab_SDRs"/>
</dbReference>
<keyword evidence="2" id="KW-0560">Oxidoreductase</keyword>
<sequence length="246" mass="26904">MSKFGENILVTGANRGIGLALVQQLVKTDGIKHLFACCRNPDGAKDLIELQKTHTNVIPIKLDVQDDQTIQQAYEQVTNILGTDSLNLLINNAGVYEEDGGSCDNPDRTAFRKSFDINSNGVVMVTAKFLPFVQKAADHKQRAMVANVSSETGSSGRAYKCDFNLVSYGMSKAALNYYTKMLSEYFKDSGIIFVAFSPGWVRTDMGGPNANLSPEESTSTVLKTLAGLTIEDSGRFMNRYGETVPY</sequence>
<dbReference type="InterPro" id="IPR036291">
    <property type="entry name" value="NAD(P)-bd_dom_sf"/>
</dbReference>
<dbReference type="InterPro" id="IPR020904">
    <property type="entry name" value="Sc_DH/Rdtase_CS"/>
</dbReference>
<keyword evidence="1" id="KW-0521">NADP</keyword>
<dbReference type="InterPro" id="IPR002347">
    <property type="entry name" value="SDR_fam"/>
</dbReference>
<dbReference type="PANTHER" id="PTHR43544">
    <property type="entry name" value="SHORT-CHAIN DEHYDROGENASE/REDUCTASE"/>
    <property type="match status" value="1"/>
</dbReference>
<protein>
    <submittedName>
        <fullName evidence="5">Uncharacterized protein</fullName>
    </submittedName>
</protein>